<proteinExistence type="predicted"/>
<feature type="non-terminal residue" evidence="1">
    <location>
        <position position="1"/>
    </location>
</feature>
<accession>A0A0K2V5B6</accession>
<organism evidence="1">
    <name type="scientific">Lepeophtheirus salmonis</name>
    <name type="common">Salmon louse</name>
    <name type="synonym">Caligus salmonis</name>
    <dbReference type="NCBI Taxonomy" id="72036"/>
    <lineage>
        <taxon>Eukaryota</taxon>
        <taxon>Metazoa</taxon>
        <taxon>Ecdysozoa</taxon>
        <taxon>Arthropoda</taxon>
        <taxon>Crustacea</taxon>
        <taxon>Multicrustacea</taxon>
        <taxon>Hexanauplia</taxon>
        <taxon>Copepoda</taxon>
        <taxon>Siphonostomatoida</taxon>
        <taxon>Caligidae</taxon>
        <taxon>Lepeophtheirus</taxon>
    </lineage>
</organism>
<evidence type="ECO:0000313" key="1">
    <source>
        <dbReference type="EMBL" id="CDW45505.1"/>
    </source>
</evidence>
<sequence>KVWKIRKIRKSLSTQSWSGSFCIIHVYIYRTQILQILIQVSSNL</sequence>
<dbReference type="EMBL" id="HACA01028144">
    <property type="protein sequence ID" value="CDW45505.1"/>
    <property type="molecule type" value="Transcribed_RNA"/>
</dbReference>
<dbReference type="AlphaFoldDB" id="A0A0K2V5B6"/>
<name>A0A0K2V5B6_LEPSM</name>
<reference evidence="1" key="1">
    <citation type="submission" date="2014-05" db="EMBL/GenBank/DDBJ databases">
        <authorList>
            <person name="Chronopoulou M."/>
        </authorList>
    </citation>
    <scope>NUCLEOTIDE SEQUENCE</scope>
    <source>
        <tissue evidence="1">Whole organism</tissue>
    </source>
</reference>
<protein>
    <submittedName>
        <fullName evidence="1">Uncharacterized protein</fullName>
    </submittedName>
</protein>